<dbReference type="PROSITE" id="PS00092">
    <property type="entry name" value="N6_MTASE"/>
    <property type="match status" value="1"/>
</dbReference>
<comment type="function">
    <text evidence="6">Specifically methylates the guanine in position 1835 (m2G1835) of 23S rRNA.</text>
</comment>
<comment type="catalytic activity">
    <reaction evidence="6">
        <text>guanosine(1835) in 23S rRNA + S-adenosyl-L-methionine = N(2)-methylguanosine(1835) in 23S rRNA + S-adenosyl-L-homocysteine + H(+)</text>
        <dbReference type="Rhea" id="RHEA:42744"/>
        <dbReference type="Rhea" id="RHEA-COMP:10217"/>
        <dbReference type="Rhea" id="RHEA-COMP:10218"/>
        <dbReference type="ChEBI" id="CHEBI:15378"/>
        <dbReference type="ChEBI" id="CHEBI:57856"/>
        <dbReference type="ChEBI" id="CHEBI:59789"/>
        <dbReference type="ChEBI" id="CHEBI:74269"/>
        <dbReference type="ChEBI" id="CHEBI:74481"/>
        <dbReference type="EC" id="2.1.1.174"/>
    </reaction>
</comment>
<feature type="domain" description="Methyltransferase small" evidence="7">
    <location>
        <begin position="205"/>
        <end position="376"/>
    </location>
</feature>
<evidence type="ECO:0000256" key="2">
    <source>
        <dbReference type="ARBA" id="ARBA00022552"/>
    </source>
</evidence>
<dbReference type="RefSeq" id="WP_034162847.1">
    <property type="nucleotide sequence ID" value="NZ_CP006664.1"/>
</dbReference>
<dbReference type="GeneID" id="33939796"/>
<dbReference type="HOGENOM" id="CLU_040288_4_0_6"/>
<dbReference type="AlphaFoldDB" id="A0A076LSS3"/>
<protein>
    <recommendedName>
        <fullName evidence="6">Ribosomal RNA large subunit methyltransferase G</fullName>
        <ecNumber evidence="6">2.1.1.174</ecNumber>
    </recommendedName>
    <alternativeName>
        <fullName evidence="6">23S rRNA m2G1835 methyltransferase</fullName>
    </alternativeName>
    <alternativeName>
        <fullName evidence="6">rRNA (guanine-N(2)-)-methyltransferase RlmG</fullName>
    </alternativeName>
</protein>
<dbReference type="HAMAP" id="MF_01859">
    <property type="entry name" value="23SrRNA_methyltr_G"/>
    <property type="match status" value="1"/>
</dbReference>
<dbReference type="CDD" id="cd02440">
    <property type="entry name" value="AdoMet_MTases"/>
    <property type="match status" value="1"/>
</dbReference>
<evidence type="ECO:0000259" key="7">
    <source>
        <dbReference type="Pfam" id="PF05175"/>
    </source>
</evidence>
<dbReference type="KEGG" id="ete:ETEE_2205"/>
<dbReference type="InterPro" id="IPR017237">
    <property type="entry name" value="RLMG"/>
</dbReference>
<dbReference type="PIRSF" id="PIRSF037565">
    <property type="entry name" value="RRNA_m2G_Mtase_RsmD_prd"/>
    <property type="match status" value="1"/>
</dbReference>
<dbReference type="EMBL" id="CP006664">
    <property type="protein sequence ID" value="AIJ08649.1"/>
    <property type="molecule type" value="Genomic_DNA"/>
</dbReference>
<dbReference type="GO" id="GO:0052916">
    <property type="term" value="F:23S rRNA (guanine(1835)-N(2))-methyltransferase activity"/>
    <property type="evidence" value="ECO:0007669"/>
    <property type="project" value="UniProtKB-EC"/>
</dbReference>
<dbReference type="InterPro" id="IPR058679">
    <property type="entry name" value="RlmG_N"/>
</dbReference>
<dbReference type="GO" id="GO:0005737">
    <property type="term" value="C:cytoplasm"/>
    <property type="evidence" value="ECO:0007669"/>
    <property type="project" value="UniProtKB-SubCell"/>
</dbReference>
<keyword evidence="1 6" id="KW-0963">Cytoplasm</keyword>
<accession>A0A076LSS3</accession>
<feature type="domain" description="RlmG N-terminal" evidence="8">
    <location>
        <begin position="15"/>
        <end position="184"/>
    </location>
</feature>
<dbReference type="GO" id="GO:0003676">
    <property type="term" value="F:nucleic acid binding"/>
    <property type="evidence" value="ECO:0007669"/>
    <property type="project" value="InterPro"/>
</dbReference>
<keyword evidence="3 6" id="KW-0489">Methyltransferase</keyword>
<comment type="subcellular location">
    <subcellularLocation>
        <location evidence="6">Cytoplasm</location>
    </subcellularLocation>
</comment>
<sequence>MSQLESSAGCPAITGLTLARFPRQSDDPSLQAWEAADEYLLQQIDPSQTQGRPTIIFNDAFGALACALHDLRPYSVSDSYVSQLATRHNLQLNELDEDAITLLDSLSPLPEAPALVVIKLPKMLALLEQQLHALRAVVAPDTRIIAAAKARDIHTSTLQLFESILGETHTSLAWKKARLIYCQVGERTVAPAPATTVWSLEGTPYTMHNHAGVFSRGSLDIGARFFLQHLPEGLQGEVADLGCGNGVLGLAALSGSPQARVLFADESYMAVASAHLNVQHNRPQDLARCEFWVGNGLAGREGGTLDAVLCNPPFHQQHSITDQVAWDMFVAARRCLKRNGALYIVGNRHLDYYPKLRRLFGNCATLGMNRKFVVLKAVKTA</sequence>
<reference evidence="9 10" key="1">
    <citation type="journal article" date="2012" name="PLoS ONE">
        <title>Edwardsiella comparative phylogenomics reveal the new intra/inter-species taxonomic relationships, virulence evolution and niche adaptation mechanisms.</title>
        <authorList>
            <person name="Yang M."/>
            <person name="Lv Y."/>
            <person name="Xiao J."/>
            <person name="Wu H."/>
            <person name="Zheng H."/>
            <person name="Liu Q."/>
            <person name="Zhang Y."/>
            <person name="Wang Q."/>
        </authorList>
    </citation>
    <scope>NUCLEOTIDE SEQUENCE [LARGE SCALE GENOMIC DNA]</scope>
    <source>
        <strain evidence="10">080813</strain>
    </source>
</reference>
<name>A0A076LSS3_9GAMM</name>
<organism evidence="9 10">
    <name type="scientific">Edwardsiella anguillarum ET080813</name>
    <dbReference type="NCBI Taxonomy" id="667120"/>
    <lineage>
        <taxon>Bacteria</taxon>
        <taxon>Pseudomonadati</taxon>
        <taxon>Pseudomonadota</taxon>
        <taxon>Gammaproteobacteria</taxon>
        <taxon>Enterobacterales</taxon>
        <taxon>Hafniaceae</taxon>
        <taxon>Edwardsiella</taxon>
    </lineage>
</organism>
<dbReference type="InterPro" id="IPR007848">
    <property type="entry name" value="Small_mtfrase_dom"/>
</dbReference>
<keyword evidence="4 6" id="KW-0808">Transferase</keyword>
<dbReference type="InterPro" id="IPR046977">
    <property type="entry name" value="RsmC/RlmG"/>
</dbReference>
<evidence type="ECO:0000256" key="3">
    <source>
        <dbReference type="ARBA" id="ARBA00022603"/>
    </source>
</evidence>
<gene>
    <name evidence="6 9" type="primary">rlmG</name>
    <name evidence="9" type="ORF">ETEE_2205</name>
</gene>
<evidence type="ECO:0000256" key="5">
    <source>
        <dbReference type="ARBA" id="ARBA00022691"/>
    </source>
</evidence>
<evidence type="ECO:0000256" key="6">
    <source>
        <dbReference type="HAMAP-Rule" id="MF_01859"/>
    </source>
</evidence>
<keyword evidence="5 6" id="KW-0949">S-adenosyl-L-methionine</keyword>
<comment type="similarity">
    <text evidence="6">Belongs to the methyltransferase superfamily. RlmG family.</text>
</comment>
<dbReference type="PANTHER" id="PTHR47816">
    <property type="entry name" value="RIBOSOMAL RNA SMALL SUBUNIT METHYLTRANSFERASE C"/>
    <property type="match status" value="1"/>
</dbReference>
<dbReference type="Gene3D" id="3.40.50.150">
    <property type="entry name" value="Vaccinia Virus protein VP39"/>
    <property type="match status" value="2"/>
</dbReference>
<evidence type="ECO:0000256" key="4">
    <source>
        <dbReference type="ARBA" id="ARBA00022679"/>
    </source>
</evidence>
<dbReference type="NCBIfam" id="NF011577">
    <property type="entry name" value="PRK15001.1"/>
    <property type="match status" value="1"/>
</dbReference>
<evidence type="ECO:0000256" key="1">
    <source>
        <dbReference type="ARBA" id="ARBA00022490"/>
    </source>
</evidence>
<dbReference type="PANTHER" id="PTHR47816:SF5">
    <property type="entry name" value="RIBOSOMAL RNA LARGE SUBUNIT METHYLTRANSFERASE G"/>
    <property type="match status" value="1"/>
</dbReference>
<proteinExistence type="inferred from homology"/>
<dbReference type="Pfam" id="PF26049">
    <property type="entry name" value="RLMG_N"/>
    <property type="match status" value="1"/>
</dbReference>
<evidence type="ECO:0000313" key="9">
    <source>
        <dbReference type="EMBL" id="AIJ08649.1"/>
    </source>
</evidence>
<dbReference type="Pfam" id="PF05175">
    <property type="entry name" value="MTS"/>
    <property type="match status" value="1"/>
</dbReference>
<dbReference type="EC" id="2.1.1.174" evidence="6"/>
<dbReference type="SUPFAM" id="SSF53335">
    <property type="entry name" value="S-adenosyl-L-methionine-dependent methyltransferases"/>
    <property type="match status" value="1"/>
</dbReference>
<evidence type="ECO:0000259" key="8">
    <source>
        <dbReference type="Pfam" id="PF26049"/>
    </source>
</evidence>
<dbReference type="InterPro" id="IPR029063">
    <property type="entry name" value="SAM-dependent_MTases_sf"/>
</dbReference>
<keyword evidence="2 6" id="KW-0698">rRNA processing</keyword>
<evidence type="ECO:0000313" key="10">
    <source>
        <dbReference type="Proteomes" id="UP000028681"/>
    </source>
</evidence>
<dbReference type="Proteomes" id="UP000028681">
    <property type="component" value="Chromosome"/>
</dbReference>
<dbReference type="InterPro" id="IPR002052">
    <property type="entry name" value="DNA_methylase_N6_adenine_CS"/>
</dbReference>